<evidence type="ECO:0000256" key="4">
    <source>
        <dbReference type="ARBA" id="ARBA00022679"/>
    </source>
</evidence>
<dbReference type="EC" id="2.4.1.-" evidence="10"/>
<gene>
    <name evidence="12" type="ORF">OKIOD_LOCUS7467</name>
</gene>
<keyword evidence="13" id="KW-1185">Reference proteome</keyword>
<dbReference type="InterPro" id="IPR002659">
    <property type="entry name" value="Glyco_trans_31"/>
</dbReference>
<feature type="compositionally biased region" description="Low complexity" evidence="11">
    <location>
        <begin position="83"/>
        <end position="100"/>
    </location>
</feature>
<evidence type="ECO:0000256" key="8">
    <source>
        <dbReference type="ARBA" id="ARBA00023034"/>
    </source>
</evidence>
<evidence type="ECO:0000313" key="13">
    <source>
        <dbReference type="Proteomes" id="UP001158576"/>
    </source>
</evidence>
<dbReference type="Gene3D" id="3.90.550.50">
    <property type="match status" value="1"/>
</dbReference>
<accession>A0ABN7SKR2</accession>
<keyword evidence="7 10" id="KW-1133">Transmembrane helix</keyword>
<proteinExistence type="inferred from homology"/>
<dbReference type="Pfam" id="PF01762">
    <property type="entry name" value="Galactosyl_T"/>
    <property type="match status" value="1"/>
</dbReference>
<keyword evidence="6 10" id="KW-0735">Signal-anchor</keyword>
<dbReference type="Proteomes" id="UP001158576">
    <property type="component" value="Chromosome XSR"/>
</dbReference>
<feature type="transmembrane region" description="Helical" evidence="10">
    <location>
        <begin position="20"/>
        <end position="39"/>
    </location>
</feature>
<reference evidence="12 13" key="1">
    <citation type="submission" date="2021-04" db="EMBL/GenBank/DDBJ databases">
        <authorList>
            <person name="Bliznina A."/>
        </authorList>
    </citation>
    <scope>NUCLEOTIDE SEQUENCE [LARGE SCALE GENOMIC DNA]</scope>
</reference>
<dbReference type="PANTHER" id="PTHR11214:SF376">
    <property type="entry name" value="HEXOSYLTRANSFERASE"/>
    <property type="match status" value="1"/>
</dbReference>
<keyword evidence="9 10" id="KW-0472">Membrane</keyword>
<evidence type="ECO:0000313" key="12">
    <source>
        <dbReference type="EMBL" id="CAG5098713.1"/>
    </source>
</evidence>
<evidence type="ECO:0000256" key="6">
    <source>
        <dbReference type="ARBA" id="ARBA00022968"/>
    </source>
</evidence>
<evidence type="ECO:0000256" key="9">
    <source>
        <dbReference type="ARBA" id="ARBA00023136"/>
    </source>
</evidence>
<organism evidence="12 13">
    <name type="scientific">Oikopleura dioica</name>
    <name type="common">Tunicate</name>
    <dbReference type="NCBI Taxonomy" id="34765"/>
    <lineage>
        <taxon>Eukaryota</taxon>
        <taxon>Metazoa</taxon>
        <taxon>Chordata</taxon>
        <taxon>Tunicata</taxon>
        <taxon>Appendicularia</taxon>
        <taxon>Copelata</taxon>
        <taxon>Oikopleuridae</taxon>
        <taxon>Oikopleura</taxon>
    </lineage>
</organism>
<evidence type="ECO:0000256" key="2">
    <source>
        <dbReference type="ARBA" id="ARBA00008661"/>
    </source>
</evidence>
<dbReference type="EMBL" id="OU015569">
    <property type="protein sequence ID" value="CAG5098713.1"/>
    <property type="molecule type" value="Genomic_DNA"/>
</dbReference>
<feature type="compositionally biased region" description="Basic and acidic residues" evidence="11">
    <location>
        <begin position="101"/>
        <end position="115"/>
    </location>
</feature>
<evidence type="ECO:0000256" key="5">
    <source>
        <dbReference type="ARBA" id="ARBA00022692"/>
    </source>
</evidence>
<evidence type="ECO:0000256" key="11">
    <source>
        <dbReference type="SAM" id="MobiDB-lite"/>
    </source>
</evidence>
<comment type="subcellular location">
    <subcellularLocation>
        <location evidence="1 10">Golgi apparatus membrane</location>
        <topology evidence="1 10">Single-pass type II membrane protein</topology>
    </subcellularLocation>
</comment>
<keyword evidence="4" id="KW-0808">Transferase</keyword>
<comment type="similarity">
    <text evidence="2 10">Belongs to the glycosyltransferase 31 family.</text>
</comment>
<evidence type="ECO:0000256" key="3">
    <source>
        <dbReference type="ARBA" id="ARBA00022676"/>
    </source>
</evidence>
<keyword evidence="5 10" id="KW-0812">Transmembrane</keyword>
<keyword evidence="8 10" id="KW-0333">Golgi apparatus</keyword>
<evidence type="ECO:0000256" key="10">
    <source>
        <dbReference type="RuleBase" id="RU363063"/>
    </source>
</evidence>
<feature type="region of interest" description="Disordered" evidence="11">
    <location>
        <begin position="81"/>
        <end position="116"/>
    </location>
</feature>
<keyword evidence="3 10" id="KW-0328">Glycosyltransferase</keyword>
<name>A0ABN7SKR2_OIKDI</name>
<sequence>MGEERKRRRRKKGPGRIESLVRNFLAFFGFCFIVFNLFLVSKIKPSSLDDGKAIPHKEKRTPRAFNFEVDIDFHDKSAPRVLKSTTSSTSTTSTTLSSETSSKESEPESEEKKAEVIPGNPLLAQLQKKEGVVQTAQLIDRVRYLIAENPDESIPKRYADNTTVPDLEFMITPEVDCVRKDLVIFVKSRVESSGLREIIRNTWAHTHAIEKWSIATIFLVGKSDSKYLNKNLQNEGRDKQDLLVGDYLDAYQNLTSKSISGLQWFANECTDSRNYLSVDDDVFPDLPLILGFLNKAENSQVELACLYNYVQHARVTRKGKWQTSWESYGKEFYPVYCEGACFSMPRWAAVKLFKNAQVTYRDAPVDDAYLTGVLREKAGLIPKQVQNKRMCKHLVNDDEIIQKLRAEWAQHQP</sequence>
<evidence type="ECO:0000256" key="1">
    <source>
        <dbReference type="ARBA" id="ARBA00004323"/>
    </source>
</evidence>
<protein>
    <recommendedName>
        <fullName evidence="10">Hexosyltransferase</fullName>
        <ecNumber evidence="10">2.4.1.-</ecNumber>
    </recommendedName>
</protein>
<evidence type="ECO:0000256" key="7">
    <source>
        <dbReference type="ARBA" id="ARBA00022989"/>
    </source>
</evidence>
<dbReference type="PANTHER" id="PTHR11214">
    <property type="entry name" value="BETA-1,3-N-ACETYLGLUCOSAMINYLTRANSFERASE"/>
    <property type="match status" value="1"/>
</dbReference>